<sequence>MEILDLAQLIASNQASAKNELIKFLADPDQNDVDELILEFSYTEEGEGIDNMFELLGVDRSKALLKRQLDDDGGGLYSGAQYLLKQGVDINEVYDGVPIILQSVFNTEVPFSEYDQEPYEGDWSEEIEESDSLRVQLLKNGADLRLLEGEGYIYFINALSESEYGVCDAFFRAGYKLKTDGTVVNGEPFTSELQYILGDVYSDHAALGELYDEVLSDWSGINPLNQEGANQVNAYIEHYLNQKAETIDYLVKHGAIEHGLKLIDTDLPSVFARSRDYLERLPTWRLYGSRGFNLKALLEQHYPELGVQADMVDGEVLLAMLFDAREKRIRSALSSTEINQ</sequence>
<name>A0A395JQ35_9GAMM</name>
<evidence type="ECO:0000313" key="1">
    <source>
        <dbReference type="EMBL" id="RBP53719.1"/>
    </source>
</evidence>
<proteinExistence type="predicted"/>
<gene>
    <name evidence="1" type="ORF">DFR28_1011108</name>
</gene>
<dbReference type="Proteomes" id="UP000253083">
    <property type="component" value="Unassembled WGS sequence"/>
</dbReference>
<accession>A0A395JQ35</accession>
<dbReference type="RefSeq" id="WP_113953259.1">
    <property type="nucleotide sequence ID" value="NZ_QNRT01000001.1"/>
</dbReference>
<organism evidence="1 2">
    <name type="scientific">Arenicella xantha</name>
    <dbReference type="NCBI Taxonomy" id="644221"/>
    <lineage>
        <taxon>Bacteria</taxon>
        <taxon>Pseudomonadati</taxon>
        <taxon>Pseudomonadota</taxon>
        <taxon>Gammaproteobacteria</taxon>
        <taxon>Arenicellales</taxon>
        <taxon>Arenicellaceae</taxon>
        <taxon>Arenicella</taxon>
    </lineage>
</organism>
<evidence type="ECO:0000313" key="2">
    <source>
        <dbReference type="Proteomes" id="UP000253083"/>
    </source>
</evidence>
<keyword evidence="2" id="KW-1185">Reference proteome</keyword>
<dbReference type="AlphaFoldDB" id="A0A395JQ35"/>
<dbReference type="EMBL" id="QNRT01000001">
    <property type="protein sequence ID" value="RBP53719.1"/>
    <property type="molecule type" value="Genomic_DNA"/>
</dbReference>
<protein>
    <submittedName>
        <fullName evidence="1">Uncharacterized protein</fullName>
    </submittedName>
</protein>
<dbReference type="InParanoid" id="A0A395JQ35"/>
<reference evidence="1 2" key="1">
    <citation type="submission" date="2018-06" db="EMBL/GenBank/DDBJ databases">
        <title>Genomic Encyclopedia of Type Strains, Phase IV (KMG-IV): sequencing the most valuable type-strain genomes for metagenomic binning, comparative biology and taxonomic classification.</title>
        <authorList>
            <person name="Goeker M."/>
        </authorList>
    </citation>
    <scope>NUCLEOTIDE SEQUENCE [LARGE SCALE GENOMIC DNA]</scope>
    <source>
        <strain evidence="1 2">DSM 24032</strain>
    </source>
</reference>
<comment type="caution">
    <text evidence="1">The sequence shown here is derived from an EMBL/GenBank/DDBJ whole genome shotgun (WGS) entry which is preliminary data.</text>
</comment>